<dbReference type="InterPro" id="IPR006343">
    <property type="entry name" value="DnaB/C_C"/>
</dbReference>
<dbReference type="Pfam" id="PF21984">
    <property type="entry name" value="DnaD_N"/>
    <property type="match status" value="1"/>
</dbReference>
<dbReference type="AlphaFoldDB" id="A0A8I1A5N4"/>
<dbReference type="InterPro" id="IPR053162">
    <property type="entry name" value="DnaD"/>
</dbReference>
<dbReference type="EMBL" id="JAECVW010000011">
    <property type="protein sequence ID" value="MBH8596177.1"/>
    <property type="molecule type" value="Genomic_DNA"/>
</dbReference>
<protein>
    <submittedName>
        <fullName evidence="4">DnaD domain-containing protein</fullName>
    </submittedName>
</protein>
<name>A0A8I1A5N4_THEIN</name>
<dbReference type="RefSeq" id="WP_181732855.1">
    <property type="nucleotide sequence ID" value="NZ_JACEIR010000013.1"/>
</dbReference>
<accession>A0A8I1A5N4</accession>
<feature type="domain" description="DnaB/C C-terminal" evidence="2">
    <location>
        <begin position="134"/>
        <end position="206"/>
    </location>
</feature>
<evidence type="ECO:0000259" key="3">
    <source>
        <dbReference type="Pfam" id="PF21984"/>
    </source>
</evidence>
<dbReference type="PANTHER" id="PTHR37293:SF6">
    <property type="entry name" value="DNA REPLICATION PROTEIN DNAD"/>
    <property type="match status" value="1"/>
</dbReference>
<reference evidence="4 5" key="1">
    <citation type="submission" date="2020-12" db="EMBL/GenBank/DDBJ databases">
        <title>WGS of Thermoactinomyces spp.</title>
        <authorList>
            <person name="Cheng K."/>
        </authorList>
    </citation>
    <scope>NUCLEOTIDE SEQUENCE [LARGE SCALE GENOMIC DNA]</scope>
    <source>
        <strain evidence="5">CICC 10671\DSM 43846</strain>
    </source>
</reference>
<comment type="similarity">
    <text evidence="1">Belongs to the DnaB/DnaD family.</text>
</comment>
<dbReference type="InterPro" id="IPR034829">
    <property type="entry name" value="DnaD-like_sf"/>
</dbReference>
<evidence type="ECO:0000313" key="5">
    <source>
        <dbReference type="Proteomes" id="UP000633619"/>
    </source>
</evidence>
<dbReference type="InterPro" id="IPR036388">
    <property type="entry name" value="WH-like_DNA-bd_sf"/>
</dbReference>
<dbReference type="Gene3D" id="1.10.10.10">
    <property type="entry name" value="Winged helix-like DNA-binding domain superfamily/Winged helix DNA-binding domain"/>
    <property type="match status" value="1"/>
</dbReference>
<keyword evidence="5" id="KW-1185">Reference proteome</keyword>
<feature type="domain" description="DnaD N-terminal" evidence="3">
    <location>
        <begin position="23"/>
        <end position="122"/>
    </location>
</feature>
<dbReference type="InterPro" id="IPR053843">
    <property type="entry name" value="DnaD_N"/>
</dbReference>
<dbReference type="Proteomes" id="UP000633619">
    <property type="component" value="Unassembled WGS sequence"/>
</dbReference>
<sequence>MDRKETVQAAMVHLLKQGFVSLPVLLFTEYKRLGLTETEAMLLIHLYIYQEKENKTFPTVAELEERMSLSQHQIVDLIQRLLHGGFIRIEEGHEHGIRSESYELTPLFQQLVSSYLDHKQKKTESDSESYQQIFRMFELEFGRALSPMECQMLSQWIDEDGYSEEIIEAALREAVFCGKVNFRYIDRILLEWHKNNVRTAEEAAEYSRKFRQKGSLYQANVKEKPVLSENGFSFYNWVNQE</sequence>
<dbReference type="PANTHER" id="PTHR37293">
    <property type="entry name" value="PHAGE REPLICATION PROTEIN-RELATED"/>
    <property type="match status" value="1"/>
</dbReference>
<dbReference type="Pfam" id="PF07261">
    <property type="entry name" value="DnaB_2"/>
    <property type="match status" value="1"/>
</dbReference>
<dbReference type="SUPFAM" id="SSF46785">
    <property type="entry name" value="Winged helix' DNA-binding domain"/>
    <property type="match status" value="1"/>
</dbReference>
<dbReference type="InterPro" id="IPR036390">
    <property type="entry name" value="WH_DNA-bd_sf"/>
</dbReference>
<dbReference type="Gene3D" id="1.10.10.630">
    <property type="entry name" value="DnaD domain-like"/>
    <property type="match status" value="1"/>
</dbReference>
<proteinExistence type="inferred from homology"/>
<gene>
    <name evidence="4" type="ORF">I8U20_12785</name>
</gene>
<organism evidence="4 5">
    <name type="scientific">Thermoactinomyces intermedius</name>
    <dbReference type="NCBI Taxonomy" id="2024"/>
    <lineage>
        <taxon>Bacteria</taxon>
        <taxon>Bacillati</taxon>
        <taxon>Bacillota</taxon>
        <taxon>Bacilli</taxon>
        <taxon>Bacillales</taxon>
        <taxon>Thermoactinomycetaceae</taxon>
        <taxon>Thermoactinomyces</taxon>
    </lineage>
</organism>
<evidence type="ECO:0000313" key="4">
    <source>
        <dbReference type="EMBL" id="MBH8596177.1"/>
    </source>
</evidence>
<evidence type="ECO:0000256" key="1">
    <source>
        <dbReference type="ARBA" id="ARBA00093462"/>
    </source>
</evidence>
<comment type="caution">
    <text evidence="4">The sequence shown here is derived from an EMBL/GenBank/DDBJ whole genome shotgun (WGS) entry which is preliminary data.</text>
</comment>
<dbReference type="SUPFAM" id="SSF158499">
    <property type="entry name" value="DnaD domain-like"/>
    <property type="match status" value="1"/>
</dbReference>
<dbReference type="NCBIfam" id="TIGR01446">
    <property type="entry name" value="DnaD_dom"/>
    <property type="match status" value="1"/>
</dbReference>
<evidence type="ECO:0000259" key="2">
    <source>
        <dbReference type="Pfam" id="PF07261"/>
    </source>
</evidence>